<name>A0ABR7EEN7_9FIRM</name>
<proteinExistence type="predicted"/>
<reference evidence="1 2" key="1">
    <citation type="submission" date="2020-08" db="EMBL/GenBank/DDBJ databases">
        <title>Genome public.</title>
        <authorList>
            <person name="Liu C."/>
            <person name="Sun Q."/>
        </authorList>
    </citation>
    <scope>NUCLEOTIDE SEQUENCE [LARGE SCALE GENOMIC DNA]</scope>
    <source>
        <strain evidence="1 2">NSJ-35</strain>
    </source>
</reference>
<protein>
    <submittedName>
        <fullName evidence="1">Uncharacterized protein</fullName>
    </submittedName>
</protein>
<gene>
    <name evidence="1" type="ORF">H8S18_07870</name>
</gene>
<evidence type="ECO:0000313" key="1">
    <source>
        <dbReference type="EMBL" id="MBC5648250.1"/>
    </source>
</evidence>
<accession>A0ABR7EEN7</accession>
<keyword evidence="2" id="KW-1185">Reference proteome</keyword>
<dbReference type="RefSeq" id="WP_186857764.1">
    <property type="nucleotide sequence ID" value="NZ_JACOON010000004.1"/>
</dbReference>
<sequence>MAKKVRINVKTTGGYDILHPETEAGQVAMTGYAKPVSGGAVSASDTVSAAIGKLERGLDSAGHGDMNKVTYDTEDRGYVDRAVLADNAEKLGGESPEYYRDAETLGGHSASYFAQDKYARWEGSNAANPASGITTDDSNIIWRDGDTIHINLVLRGTLNNGWALATLPAACPKPNITRNFAAICRKSSNAAAYYAEAVINTAGTISLRAESGDAGVYSAAMIYASYPVR</sequence>
<dbReference type="EMBL" id="JACOON010000004">
    <property type="protein sequence ID" value="MBC5648250.1"/>
    <property type="molecule type" value="Genomic_DNA"/>
</dbReference>
<organism evidence="1 2">
    <name type="scientific">Christensenella tenuis</name>
    <dbReference type="NCBI Taxonomy" id="2763033"/>
    <lineage>
        <taxon>Bacteria</taxon>
        <taxon>Bacillati</taxon>
        <taxon>Bacillota</taxon>
        <taxon>Clostridia</taxon>
        <taxon>Christensenellales</taxon>
        <taxon>Christensenellaceae</taxon>
        <taxon>Christensenella</taxon>
    </lineage>
</organism>
<comment type="caution">
    <text evidence="1">The sequence shown here is derived from an EMBL/GenBank/DDBJ whole genome shotgun (WGS) entry which is preliminary data.</text>
</comment>
<dbReference type="Proteomes" id="UP000606889">
    <property type="component" value="Unassembled WGS sequence"/>
</dbReference>
<evidence type="ECO:0000313" key="2">
    <source>
        <dbReference type="Proteomes" id="UP000606889"/>
    </source>
</evidence>